<sequence>MNSIVTGLLAYLAASFFAGGTIAENFSGEEVYYPEFYMTMAVWGLGVIVGLFLYFSKIPGLFLTISILITWIAIPAGINIGWNLAFS</sequence>
<dbReference type="EMBL" id="SRJC01000001">
    <property type="protein sequence ID" value="TGB03644.1"/>
    <property type="molecule type" value="Genomic_DNA"/>
</dbReference>
<feature type="transmembrane region" description="Helical" evidence="1">
    <location>
        <begin position="61"/>
        <end position="82"/>
    </location>
</feature>
<dbReference type="AlphaFoldDB" id="A0A4Z0H187"/>
<name>A0A4Z0H187_9BACI</name>
<keyword evidence="1" id="KW-0812">Transmembrane</keyword>
<accession>A0A4Z0H187</accession>
<comment type="caution">
    <text evidence="2">The sequence shown here is derived from an EMBL/GenBank/DDBJ whole genome shotgun (WGS) entry which is preliminary data.</text>
</comment>
<evidence type="ECO:0000313" key="3">
    <source>
        <dbReference type="Proteomes" id="UP000297982"/>
    </source>
</evidence>
<proteinExistence type="predicted"/>
<evidence type="ECO:0000313" key="2">
    <source>
        <dbReference type="EMBL" id="TGB03644.1"/>
    </source>
</evidence>
<reference evidence="2 3" key="1">
    <citation type="journal article" date="2003" name="Int. J. Syst. Evol. Microbiol.">
        <title>Halobacillus salinus sp. nov., isolated from a salt lake on the coast of the East Sea in Korea.</title>
        <authorList>
            <person name="Yoon J.H."/>
            <person name="Kang K.H."/>
            <person name="Park Y.H."/>
        </authorList>
    </citation>
    <scope>NUCLEOTIDE SEQUENCE [LARGE SCALE GENOMIC DNA]</scope>
    <source>
        <strain evidence="2 3">HSL-3</strain>
    </source>
</reference>
<gene>
    <name evidence="2" type="ORF">E4663_01165</name>
</gene>
<keyword evidence="3" id="KW-1185">Reference proteome</keyword>
<organism evidence="2 3">
    <name type="scientific">Halobacillus salinus</name>
    <dbReference type="NCBI Taxonomy" id="192814"/>
    <lineage>
        <taxon>Bacteria</taxon>
        <taxon>Bacillati</taxon>
        <taxon>Bacillota</taxon>
        <taxon>Bacilli</taxon>
        <taxon>Bacillales</taxon>
        <taxon>Bacillaceae</taxon>
        <taxon>Halobacillus</taxon>
    </lineage>
</organism>
<dbReference type="STRING" id="192814.GCA_900166575_00518"/>
<evidence type="ECO:0000256" key="1">
    <source>
        <dbReference type="SAM" id="Phobius"/>
    </source>
</evidence>
<feature type="transmembrane region" description="Helical" evidence="1">
    <location>
        <begin position="33"/>
        <end position="54"/>
    </location>
</feature>
<keyword evidence="1" id="KW-1133">Transmembrane helix</keyword>
<keyword evidence="1" id="KW-0472">Membrane</keyword>
<dbReference type="Proteomes" id="UP000297982">
    <property type="component" value="Unassembled WGS sequence"/>
</dbReference>
<dbReference type="RefSeq" id="WP_158290388.1">
    <property type="nucleotide sequence ID" value="NZ_SRJC01000001.1"/>
</dbReference>
<protein>
    <submittedName>
        <fullName evidence="2">Uncharacterized protein</fullName>
    </submittedName>
</protein>